<proteinExistence type="predicted"/>
<dbReference type="AlphaFoldDB" id="A0A0B1SH99"/>
<reference evidence="1 2" key="1">
    <citation type="submission" date="2014-03" db="EMBL/GenBank/DDBJ databases">
        <title>Draft genome of the hookworm Oesophagostomum dentatum.</title>
        <authorList>
            <person name="Mitreva M."/>
        </authorList>
    </citation>
    <scope>NUCLEOTIDE SEQUENCE [LARGE SCALE GENOMIC DNA]</scope>
    <source>
        <strain evidence="1 2">OD-Hann</strain>
    </source>
</reference>
<organism evidence="1 2">
    <name type="scientific">Oesophagostomum dentatum</name>
    <name type="common">Nodular worm</name>
    <dbReference type="NCBI Taxonomy" id="61180"/>
    <lineage>
        <taxon>Eukaryota</taxon>
        <taxon>Metazoa</taxon>
        <taxon>Ecdysozoa</taxon>
        <taxon>Nematoda</taxon>
        <taxon>Chromadorea</taxon>
        <taxon>Rhabditida</taxon>
        <taxon>Rhabditina</taxon>
        <taxon>Rhabditomorpha</taxon>
        <taxon>Strongyloidea</taxon>
        <taxon>Strongylidae</taxon>
        <taxon>Oesophagostomum</taxon>
    </lineage>
</organism>
<dbReference type="GO" id="GO:0016020">
    <property type="term" value="C:membrane"/>
    <property type="evidence" value="ECO:0007669"/>
    <property type="project" value="InterPro"/>
</dbReference>
<dbReference type="InterPro" id="IPR005331">
    <property type="entry name" value="Sulfotransferase"/>
</dbReference>
<protein>
    <submittedName>
        <fullName evidence="1">Uncharacterized protein</fullName>
    </submittedName>
</protein>
<accession>A0A0B1SH99</accession>
<keyword evidence="2" id="KW-1185">Reference proteome</keyword>
<dbReference type="Proteomes" id="UP000053660">
    <property type="component" value="Unassembled WGS sequence"/>
</dbReference>
<evidence type="ECO:0000313" key="2">
    <source>
        <dbReference type="Proteomes" id="UP000053660"/>
    </source>
</evidence>
<dbReference type="Pfam" id="PF03567">
    <property type="entry name" value="Sulfotransfer_2"/>
    <property type="match status" value="1"/>
</dbReference>
<dbReference type="PANTHER" id="PTHR22900:SF11">
    <property type="entry name" value="PROTEIN CBG01579"/>
    <property type="match status" value="1"/>
</dbReference>
<dbReference type="OrthoDB" id="408912at2759"/>
<dbReference type="InterPro" id="IPR007669">
    <property type="entry name" value="Chst-1-like"/>
</dbReference>
<dbReference type="EMBL" id="KN567250">
    <property type="protein sequence ID" value="KHJ84678.1"/>
    <property type="molecule type" value="Genomic_DNA"/>
</dbReference>
<dbReference type="GO" id="GO:1902884">
    <property type="term" value="P:positive regulation of response to oxidative stress"/>
    <property type="evidence" value="ECO:0007669"/>
    <property type="project" value="InterPro"/>
</dbReference>
<sequence>FQNQSPNVVIKKCVSRFSEKEVEKSRCFGCNGNMGCFIKKLYTLLALSERNKSLEYDYEVAHFAPQTWYCNFKNRFDNYIIIMYEEGDNVKLAGLLDNVFERAGVSGELRGVINEELLGEYA</sequence>
<dbReference type="PANTHER" id="PTHR22900">
    <property type="entry name" value="PROTEIN CBG14245-RELATED"/>
    <property type="match status" value="1"/>
</dbReference>
<gene>
    <name evidence="1" type="ORF">OESDEN_15605</name>
</gene>
<dbReference type="GO" id="GO:0047756">
    <property type="term" value="F:chondroitin 4-sulfotransferase activity"/>
    <property type="evidence" value="ECO:0007669"/>
    <property type="project" value="InterPro"/>
</dbReference>
<dbReference type="GO" id="GO:0050650">
    <property type="term" value="P:chondroitin sulfate proteoglycan biosynthetic process"/>
    <property type="evidence" value="ECO:0007669"/>
    <property type="project" value="InterPro"/>
</dbReference>
<evidence type="ECO:0000313" key="1">
    <source>
        <dbReference type="EMBL" id="KHJ84678.1"/>
    </source>
</evidence>
<feature type="non-terminal residue" evidence="1">
    <location>
        <position position="1"/>
    </location>
</feature>
<name>A0A0B1SH99_OESDE</name>